<keyword evidence="1" id="KW-0472">Membrane</keyword>
<evidence type="ECO:0000313" key="2">
    <source>
        <dbReference type="EMBL" id="MCY1143300.1"/>
    </source>
</evidence>
<evidence type="ECO:0000256" key="1">
    <source>
        <dbReference type="SAM" id="Phobius"/>
    </source>
</evidence>
<feature type="transmembrane region" description="Helical" evidence="1">
    <location>
        <begin position="112"/>
        <end position="133"/>
    </location>
</feature>
<reference evidence="2" key="1">
    <citation type="submission" date="2022-11" db="EMBL/GenBank/DDBJ databases">
        <authorList>
            <person name="Somphong A."/>
            <person name="Phongsopitanun W."/>
        </authorList>
    </citation>
    <scope>NUCLEOTIDE SEQUENCE</scope>
    <source>
        <strain evidence="2">Pm04-4</strain>
    </source>
</reference>
<accession>A0ABT4B9X4</accession>
<comment type="caution">
    <text evidence="2">The sequence shown here is derived from an EMBL/GenBank/DDBJ whole genome shotgun (WGS) entry which is preliminary data.</text>
</comment>
<dbReference type="EMBL" id="JAPNTZ010000014">
    <property type="protein sequence ID" value="MCY1143300.1"/>
    <property type="molecule type" value="Genomic_DNA"/>
</dbReference>
<feature type="transmembrane region" description="Helical" evidence="1">
    <location>
        <begin position="21"/>
        <end position="42"/>
    </location>
</feature>
<dbReference type="Proteomes" id="UP001151002">
    <property type="component" value="Unassembled WGS sequence"/>
</dbReference>
<evidence type="ECO:0000313" key="3">
    <source>
        <dbReference type="Proteomes" id="UP001151002"/>
    </source>
</evidence>
<feature type="transmembrane region" description="Helical" evidence="1">
    <location>
        <begin position="73"/>
        <end position="100"/>
    </location>
</feature>
<evidence type="ECO:0008006" key="4">
    <source>
        <dbReference type="Google" id="ProtNLM"/>
    </source>
</evidence>
<keyword evidence="1" id="KW-0812">Transmembrane</keyword>
<keyword evidence="1" id="KW-1133">Transmembrane helix</keyword>
<sequence>MTAMTTRLNVPTAGRRRAGGWVLVAAEFGFTALYAVCFYLALARAAELTGHWYIPSQNDSFTAELDITGSWPWAALVMAVVSSGFMVAVLAFFVSLIVLLSGYAKGHRRLTVALIASTVTMVLLLVATLTPAATSVSGWLLD</sequence>
<proteinExistence type="predicted"/>
<gene>
    <name evidence="2" type="ORF">OWR29_35340</name>
</gene>
<protein>
    <recommendedName>
        <fullName evidence="4">Integral membrane protein</fullName>
    </recommendedName>
</protein>
<dbReference type="RefSeq" id="WP_267567825.1">
    <property type="nucleotide sequence ID" value="NZ_JAPNTZ010000014.1"/>
</dbReference>
<keyword evidence="3" id="KW-1185">Reference proteome</keyword>
<name>A0ABT4B9X4_9ACTN</name>
<organism evidence="2 3">
    <name type="scientific">Paractinoplanes pyxinae</name>
    <dbReference type="NCBI Taxonomy" id="2997416"/>
    <lineage>
        <taxon>Bacteria</taxon>
        <taxon>Bacillati</taxon>
        <taxon>Actinomycetota</taxon>
        <taxon>Actinomycetes</taxon>
        <taxon>Micromonosporales</taxon>
        <taxon>Micromonosporaceae</taxon>
        <taxon>Paractinoplanes</taxon>
    </lineage>
</organism>